<dbReference type="Pfam" id="PF10075">
    <property type="entry name" value="CSN8_PSD8_EIF3K"/>
    <property type="match status" value="1"/>
</dbReference>
<dbReference type="EMBL" id="BGZK01000535">
    <property type="protein sequence ID" value="GBP49017.1"/>
    <property type="molecule type" value="Genomic_DNA"/>
</dbReference>
<evidence type="ECO:0000313" key="3">
    <source>
        <dbReference type="Proteomes" id="UP000299102"/>
    </source>
</evidence>
<proteinExistence type="predicted"/>
<dbReference type="Proteomes" id="UP000299102">
    <property type="component" value="Unassembled WGS sequence"/>
</dbReference>
<comment type="caution">
    <text evidence="2">The sequence shown here is derived from an EMBL/GenBank/DDBJ whole genome shotgun (WGS) entry which is preliminary data.</text>
</comment>
<dbReference type="InterPro" id="IPR033464">
    <property type="entry name" value="CSN8_PSD8_EIF3K"/>
</dbReference>
<accession>A0A4C1WFV3</accession>
<feature type="domain" description="CSN8/PSMD8/EIF3K" evidence="1">
    <location>
        <begin position="19"/>
        <end position="71"/>
    </location>
</feature>
<dbReference type="OrthoDB" id="5351233at2759"/>
<evidence type="ECO:0000259" key="1">
    <source>
        <dbReference type="Pfam" id="PF10075"/>
    </source>
</evidence>
<organism evidence="2 3">
    <name type="scientific">Eumeta variegata</name>
    <name type="common">Bagworm moth</name>
    <name type="synonym">Eumeta japonica</name>
    <dbReference type="NCBI Taxonomy" id="151549"/>
    <lineage>
        <taxon>Eukaryota</taxon>
        <taxon>Metazoa</taxon>
        <taxon>Ecdysozoa</taxon>
        <taxon>Arthropoda</taxon>
        <taxon>Hexapoda</taxon>
        <taxon>Insecta</taxon>
        <taxon>Pterygota</taxon>
        <taxon>Neoptera</taxon>
        <taxon>Endopterygota</taxon>
        <taxon>Lepidoptera</taxon>
        <taxon>Glossata</taxon>
        <taxon>Ditrysia</taxon>
        <taxon>Tineoidea</taxon>
        <taxon>Psychidae</taxon>
        <taxon>Oiketicinae</taxon>
        <taxon>Eumeta</taxon>
    </lineage>
</organism>
<gene>
    <name evidence="2" type="primary">csn8</name>
    <name evidence="2" type="ORF">EVAR_35639_1</name>
</gene>
<dbReference type="STRING" id="151549.A0A4C1WFV3"/>
<evidence type="ECO:0000313" key="2">
    <source>
        <dbReference type="EMBL" id="GBP49017.1"/>
    </source>
</evidence>
<protein>
    <submittedName>
        <fullName evidence="2">COP9 signalosome complex subunit 8</fullName>
    </submittedName>
</protein>
<sequence>MKKIPSKKIIIEAESSSVDHVRERSFNLIGRSYSTISLDTVMNMTGLNKDAAERACRDRKWEISEDGTTVLPVLPTQATSLHTSSEDQLFKLTEFVSFLEN</sequence>
<dbReference type="AlphaFoldDB" id="A0A4C1WFV3"/>
<name>A0A4C1WFV3_EUMVA</name>
<reference evidence="2 3" key="1">
    <citation type="journal article" date="2019" name="Commun. Biol.">
        <title>The bagworm genome reveals a unique fibroin gene that provides high tensile strength.</title>
        <authorList>
            <person name="Kono N."/>
            <person name="Nakamura H."/>
            <person name="Ohtoshi R."/>
            <person name="Tomita M."/>
            <person name="Numata K."/>
            <person name="Arakawa K."/>
        </authorList>
    </citation>
    <scope>NUCLEOTIDE SEQUENCE [LARGE SCALE GENOMIC DNA]</scope>
</reference>
<keyword evidence="3" id="KW-1185">Reference proteome</keyword>